<name>A0AAP0KH90_9MAGN</name>
<dbReference type="EMBL" id="JBBNAF010000004">
    <property type="protein sequence ID" value="KAK9151424.1"/>
    <property type="molecule type" value="Genomic_DNA"/>
</dbReference>
<gene>
    <name evidence="1" type="ORF">Syun_009733</name>
</gene>
<keyword evidence="2" id="KW-1185">Reference proteome</keyword>
<evidence type="ECO:0000313" key="2">
    <source>
        <dbReference type="Proteomes" id="UP001420932"/>
    </source>
</evidence>
<reference evidence="1 2" key="1">
    <citation type="submission" date="2024-01" db="EMBL/GenBank/DDBJ databases">
        <title>Genome assemblies of Stephania.</title>
        <authorList>
            <person name="Yang L."/>
        </authorList>
    </citation>
    <scope>NUCLEOTIDE SEQUENCE [LARGE SCALE GENOMIC DNA]</scope>
    <source>
        <strain evidence="1">YNDBR</strain>
        <tissue evidence="1">Leaf</tissue>
    </source>
</reference>
<proteinExistence type="predicted"/>
<evidence type="ECO:0000313" key="1">
    <source>
        <dbReference type="EMBL" id="KAK9151424.1"/>
    </source>
</evidence>
<sequence length="115" mass="13389">MAVKKQKLQLSIQHLDRSEAAGEGNRDTCTIRKLLKDEIEVILAEQQISHQKLKTKWLKEGGSNTKFFHRILLARGPRTQSNGLMTRMARQWPLMQGLQNWLRLSTGIFILHWLQ</sequence>
<dbReference type="Proteomes" id="UP001420932">
    <property type="component" value="Unassembled WGS sequence"/>
</dbReference>
<dbReference type="AlphaFoldDB" id="A0AAP0KH90"/>
<comment type="caution">
    <text evidence="1">The sequence shown here is derived from an EMBL/GenBank/DDBJ whole genome shotgun (WGS) entry which is preliminary data.</text>
</comment>
<protein>
    <submittedName>
        <fullName evidence="1">Uncharacterized protein</fullName>
    </submittedName>
</protein>
<accession>A0AAP0KH90</accession>
<organism evidence="1 2">
    <name type="scientific">Stephania yunnanensis</name>
    <dbReference type="NCBI Taxonomy" id="152371"/>
    <lineage>
        <taxon>Eukaryota</taxon>
        <taxon>Viridiplantae</taxon>
        <taxon>Streptophyta</taxon>
        <taxon>Embryophyta</taxon>
        <taxon>Tracheophyta</taxon>
        <taxon>Spermatophyta</taxon>
        <taxon>Magnoliopsida</taxon>
        <taxon>Ranunculales</taxon>
        <taxon>Menispermaceae</taxon>
        <taxon>Menispermoideae</taxon>
        <taxon>Cissampelideae</taxon>
        <taxon>Stephania</taxon>
    </lineage>
</organism>